<feature type="region of interest" description="Disordered" evidence="1">
    <location>
        <begin position="910"/>
        <end position="947"/>
    </location>
</feature>
<feature type="compositionally biased region" description="Polar residues" evidence="1">
    <location>
        <begin position="441"/>
        <end position="454"/>
    </location>
</feature>
<keyword evidence="3" id="KW-1185">Reference proteome</keyword>
<evidence type="ECO:0000313" key="3">
    <source>
        <dbReference type="Proteomes" id="UP000325579"/>
    </source>
</evidence>
<dbReference type="PANTHER" id="PTHR36167">
    <property type="entry name" value="C2H2 FINGER DOMAIN TRANSCRIPTION FACTOR (EUROFUNG)-RELATED"/>
    <property type="match status" value="1"/>
</dbReference>
<accession>A0A5N7DI79</accession>
<dbReference type="AlphaFoldDB" id="A0A5N7DI79"/>
<dbReference type="Proteomes" id="UP000325579">
    <property type="component" value="Unassembled WGS sequence"/>
</dbReference>
<feature type="compositionally biased region" description="Polar residues" evidence="1">
    <location>
        <begin position="913"/>
        <end position="922"/>
    </location>
</feature>
<feature type="region of interest" description="Disordered" evidence="1">
    <location>
        <begin position="257"/>
        <end position="280"/>
    </location>
</feature>
<dbReference type="GO" id="GO:0006355">
    <property type="term" value="P:regulation of DNA-templated transcription"/>
    <property type="evidence" value="ECO:0007669"/>
    <property type="project" value="InterPro"/>
</dbReference>
<protein>
    <submittedName>
        <fullName evidence="2">Uncharacterized protein</fullName>
    </submittedName>
</protein>
<proteinExistence type="predicted"/>
<reference evidence="2 3" key="1">
    <citation type="submission" date="2019-04" db="EMBL/GenBank/DDBJ databases">
        <authorList>
            <consortium name="DOE Joint Genome Institute"/>
            <person name="Mondo S."/>
            <person name="Kjaerbolling I."/>
            <person name="Vesth T."/>
            <person name="Frisvad J.C."/>
            <person name="Nybo J.L."/>
            <person name="Theobald S."/>
            <person name="Kildgaard S."/>
            <person name="Isbrandt T."/>
            <person name="Kuo A."/>
            <person name="Sato A."/>
            <person name="Lyhne E.K."/>
            <person name="Kogle M.E."/>
            <person name="Wiebenga A."/>
            <person name="Kun R.S."/>
            <person name="Lubbers R.J."/>
            <person name="Makela M.R."/>
            <person name="Barry K."/>
            <person name="Chovatia M."/>
            <person name="Clum A."/>
            <person name="Daum C."/>
            <person name="Haridas S."/>
            <person name="He G."/>
            <person name="LaButti K."/>
            <person name="Lipzen A."/>
            <person name="Riley R."/>
            <person name="Salamov A."/>
            <person name="Simmons B.A."/>
            <person name="Magnuson J.K."/>
            <person name="Henrissat B."/>
            <person name="Mortensen U.H."/>
            <person name="Larsen T.O."/>
            <person name="Devries R.P."/>
            <person name="Grigoriev I.V."/>
            <person name="Machida M."/>
            <person name="Baker S.E."/>
            <person name="Andersen M.R."/>
            <person name="Cantor M.N."/>
            <person name="Hua S.X."/>
        </authorList>
    </citation>
    <scope>NUCLEOTIDE SEQUENCE [LARGE SCALE GENOMIC DNA]</scope>
    <source>
        <strain evidence="2 3">CBS 119388</strain>
    </source>
</reference>
<feature type="region of interest" description="Disordered" evidence="1">
    <location>
        <begin position="353"/>
        <end position="540"/>
    </location>
</feature>
<dbReference type="RefSeq" id="XP_031943470.1">
    <property type="nucleotide sequence ID" value="XM_032086735.1"/>
</dbReference>
<feature type="region of interest" description="Disordered" evidence="1">
    <location>
        <begin position="777"/>
        <end position="799"/>
    </location>
</feature>
<accession>A0A5N6HJZ6</accession>
<evidence type="ECO:0000313" key="2">
    <source>
        <dbReference type="EMBL" id="KAE8406151.1"/>
    </source>
</evidence>
<evidence type="ECO:0000256" key="1">
    <source>
        <dbReference type="SAM" id="MobiDB-lite"/>
    </source>
</evidence>
<feature type="compositionally biased region" description="Low complexity" evidence="1">
    <location>
        <begin position="497"/>
        <end position="508"/>
    </location>
</feature>
<name>A0A5N7DI79_9EURO</name>
<organism evidence="2 3">
    <name type="scientific">Aspergillus pseudonomiae</name>
    <dbReference type="NCBI Taxonomy" id="1506151"/>
    <lineage>
        <taxon>Eukaryota</taxon>
        <taxon>Fungi</taxon>
        <taxon>Dikarya</taxon>
        <taxon>Ascomycota</taxon>
        <taxon>Pezizomycotina</taxon>
        <taxon>Eurotiomycetes</taxon>
        <taxon>Eurotiomycetidae</taxon>
        <taxon>Eurotiales</taxon>
        <taxon>Aspergillaceae</taxon>
        <taxon>Aspergillus</taxon>
        <taxon>Aspergillus subgen. Circumdati</taxon>
    </lineage>
</organism>
<feature type="compositionally biased region" description="Polar residues" evidence="1">
    <location>
        <begin position="384"/>
        <end position="393"/>
    </location>
</feature>
<dbReference type="EMBL" id="ML736755">
    <property type="protein sequence ID" value="KAE8406151.1"/>
    <property type="molecule type" value="Genomic_DNA"/>
</dbReference>
<feature type="compositionally biased region" description="Polar residues" evidence="1">
    <location>
        <begin position="262"/>
        <end position="275"/>
    </location>
</feature>
<feature type="compositionally biased region" description="Basic and acidic residues" evidence="1">
    <location>
        <begin position="469"/>
        <end position="482"/>
    </location>
</feature>
<feature type="compositionally biased region" description="Polar residues" evidence="1">
    <location>
        <begin position="418"/>
        <end position="427"/>
    </location>
</feature>
<dbReference type="OrthoDB" id="5431013at2759"/>
<dbReference type="InterPro" id="IPR039327">
    <property type="entry name" value="CON7-like"/>
</dbReference>
<dbReference type="GeneID" id="43671426"/>
<sequence>MSGIEILGVVAAALQVAELGSRVSVKLCTLCHRTRHADTVINGLSKEVALTCNVMRQLGASLKEDKDAHLYSAEACSTAETVLDECQKVFDEINEIIDVSTRSSFRRIAFVLAEARRDSNLTVLRSNLEKMKSTMLLMLNVIIYAGQLRRREKGRALLAQRKLITTLVEEDNANERYDRLGRAVQHCDELQGYYHVVKAILHDIDAAQDCLHKYRYRRIRNGIVNVHIAEKLVLSRRYGDKVSQYFQDPFFDLISNDPPGISTPSRAPSYPTTTDGGRMNGQVRQYTPNMPTTALPAQSYVPIMPPPPRFPPGTGYGPSNVTTSAHQSIGYETWRKESLKWIPPPPPPPLLAERLRPPGPQTRSATWVPQGGTFGGSYGIPEFNSHTALTNESRGCAPTGERQRPPNYQPQGYYPTRVASSNDNNDQYPPILSPATRHDAQQGTQVGQEPSSTADLIYKRPRYNSSEPAIDRQDYESDKQDNVRLSPQETHVHHPSGDNPSSDSSQSQFFRFWRKKKKEADPTYPPPEEQFLESPTSPVNRWPNRPPHLYAGEEFSDVDLSLCDGPRDAFVSNGKQLSPRSESMDKGKKWALFTLNKLDYRPVDITDIDSAQTLRASICQSVGIRNPNTVEIFLTEPGQSEHNEQLSDASLAFFKTKKADTGGSLKLLVRDSSVDRNTRCAPSNSVGHGISLPEALSASSPTAVQHYFMGTKPGEANDWHANSPATPSSSQIATSRQGRNVSQDPAKASSVGTVCDQSDQDELTSDDLLYRAQEHQHNFERKQRNYRRKGPTPLLSDIDSRRSGVIDFDSRISPDGDNIESYVNPLPRRAPPTRSASSTLRKVNSLKEKYRRSAGQPGSGSNMASAAGESWTSDDDKTGAVWKGPDFDFAGKCLAFYRVVADDSDDGLFAIPSTDSQTPTTDGESDSDVQTREGTPRKPSLTVDTESGLKEELIDRLTLESSDLPTPLTQDPPCEVDPEHEFLDAELDTEYKERFRDGRKFLNETPHNLQKCLLRWTTLTVDELVIA</sequence>
<dbReference type="PANTHER" id="PTHR36167:SF4">
    <property type="entry name" value="FUNGAL N-TERMINAL DOMAIN-CONTAINING PROTEIN"/>
    <property type="match status" value="1"/>
</dbReference>
<feature type="compositionally biased region" description="Polar residues" evidence="1">
    <location>
        <begin position="723"/>
        <end position="743"/>
    </location>
</feature>
<feature type="region of interest" description="Disordered" evidence="1">
    <location>
        <begin position="709"/>
        <end position="760"/>
    </location>
</feature>
<gene>
    <name evidence="2" type="ORF">BDV37DRAFT_281064</name>
</gene>
<feature type="region of interest" description="Disordered" evidence="1">
    <location>
        <begin position="818"/>
        <end position="877"/>
    </location>
</feature>